<dbReference type="RefSeq" id="WP_092905752.1">
    <property type="nucleotide sequence ID" value="NZ_FOUZ01000001.1"/>
</dbReference>
<protein>
    <submittedName>
        <fullName evidence="4">Two-component system, LytT family, response regulator</fullName>
    </submittedName>
</protein>
<dbReference type="SMART" id="SM00448">
    <property type="entry name" value="REC"/>
    <property type="match status" value="1"/>
</dbReference>
<evidence type="ECO:0000313" key="5">
    <source>
        <dbReference type="Proteomes" id="UP000199149"/>
    </source>
</evidence>
<dbReference type="InterPro" id="IPR001789">
    <property type="entry name" value="Sig_transdc_resp-reg_receiver"/>
</dbReference>
<dbReference type="InterPro" id="IPR046947">
    <property type="entry name" value="LytR-like"/>
</dbReference>
<dbReference type="PROSITE" id="PS50930">
    <property type="entry name" value="HTH_LYTTR"/>
    <property type="match status" value="1"/>
</dbReference>
<dbReference type="EMBL" id="FOUZ01000001">
    <property type="protein sequence ID" value="SFM65189.1"/>
    <property type="molecule type" value="Genomic_DNA"/>
</dbReference>
<dbReference type="GO" id="GO:0003677">
    <property type="term" value="F:DNA binding"/>
    <property type="evidence" value="ECO:0007669"/>
    <property type="project" value="InterPro"/>
</dbReference>
<dbReference type="Pfam" id="PF00072">
    <property type="entry name" value="Response_reg"/>
    <property type="match status" value="1"/>
</dbReference>
<dbReference type="GO" id="GO:0000156">
    <property type="term" value="F:phosphorelay response regulator activity"/>
    <property type="evidence" value="ECO:0007669"/>
    <property type="project" value="InterPro"/>
</dbReference>
<accession>A0A1I4SL85</accession>
<keyword evidence="1" id="KW-0597">Phosphoprotein</keyword>
<organism evidence="4 5">
    <name type="scientific">Algoriella xinjiangensis</name>
    <dbReference type="NCBI Taxonomy" id="684065"/>
    <lineage>
        <taxon>Bacteria</taxon>
        <taxon>Pseudomonadati</taxon>
        <taxon>Bacteroidota</taxon>
        <taxon>Flavobacteriia</taxon>
        <taxon>Flavobacteriales</taxon>
        <taxon>Weeksellaceae</taxon>
        <taxon>Algoriella</taxon>
    </lineage>
</organism>
<sequence>MKTYKALIIDDEHFAQQGLKKIIQHALTDFFISIDTASSVKEGVEIIKQIKPDIVFLDIQMPDEFGFKLFDYFEEIKFDVIFTTAHSDYILQAVNQWGCLGYLMKPIAISDLKILLNRFVERQNITLESINEIDKIEEIEDEVSNNDLKNQLKKEHGIIFIPSITEVLVLKIDEIIYCKADDSYCTIYTKTASFMVTKTLKEVEGLINQINFLRINRSYLVNINFANKFDKRNNVLILNCNPHEGENTLPVTTLGYKILANVVS</sequence>
<dbReference type="InterPro" id="IPR007492">
    <property type="entry name" value="LytTR_DNA-bd_dom"/>
</dbReference>
<dbReference type="PANTHER" id="PTHR37299:SF1">
    <property type="entry name" value="STAGE 0 SPORULATION PROTEIN A HOMOLOG"/>
    <property type="match status" value="1"/>
</dbReference>
<proteinExistence type="predicted"/>
<evidence type="ECO:0000313" key="4">
    <source>
        <dbReference type="EMBL" id="SFM65189.1"/>
    </source>
</evidence>
<gene>
    <name evidence="4" type="ORF">SAMN05421738_101255</name>
</gene>
<dbReference type="OrthoDB" id="2168082at2"/>
<evidence type="ECO:0000259" key="2">
    <source>
        <dbReference type="PROSITE" id="PS50110"/>
    </source>
</evidence>
<dbReference type="InterPro" id="IPR011006">
    <property type="entry name" value="CheY-like_superfamily"/>
</dbReference>
<evidence type="ECO:0000259" key="3">
    <source>
        <dbReference type="PROSITE" id="PS50930"/>
    </source>
</evidence>
<dbReference type="PANTHER" id="PTHR37299">
    <property type="entry name" value="TRANSCRIPTIONAL REGULATOR-RELATED"/>
    <property type="match status" value="1"/>
</dbReference>
<evidence type="ECO:0000256" key="1">
    <source>
        <dbReference type="PROSITE-ProRule" id="PRU00169"/>
    </source>
</evidence>
<dbReference type="Gene3D" id="3.40.50.2300">
    <property type="match status" value="1"/>
</dbReference>
<dbReference type="SMART" id="SM00850">
    <property type="entry name" value="LytTR"/>
    <property type="match status" value="1"/>
</dbReference>
<dbReference type="Pfam" id="PF04397">
    <property type="entry name" value="LytTR"/>
    <property type="match status" value="1"/>
</dbReference>
<dbReference type="Gene3D" id="2.40.50.1020">
    <property type="entry name" value="LytTr DNA-binding domain"/>
    <property type="match status" value="1"/>
</dbReference>
<dbReference type="PROSITE" id="PS50110">
    <property type="entry name" value="RESPONSE_REGULATORY"/>
    <property type="match status" value="1"/>
</dbReference>
<dbReference type="STRING" id="684065.SAMN05421738_101255"/>
<keyword evidence="5" id="KW-1185">Reference proteome</keyword>
<dbReference type="AlphaFoldDB" id="A0A1I4SL85"/>
<dbReference type="Proteomes" id="UP000199149">
    <property type="component" value="Unassembled WGS sequence"/>
</dbReference>
<name>A0A1I4SL85_9FLAO</name>
<feature type="domain" description="Response regulatory" evidence="2">
    <location>
        <begin position="5"/>
        <end position="120"/>
    </location>
</feature>
<dbReference type="SUPFAM" id="SSF52172">
    <property type="entry name" value="CheY-like"/>
    <property type="match status" value="1"/>
</dbReference>
<feature type="domain" description="HTH LytTR-type" evidence="3">
    <location>
        <begin position="167"/>
        <end position="224"/>
    </location>
</feature>
<feature type="modified residue" description="4-aspartylphosphate" evidence="1">
    <location>
        <position position="58"/>
    </location>
</feature>
<reference evidence="5" key="1">
    <citation type="submission" date="2016-10" db="EMBL/GenBank/DDBJ databases">
        <authorList>
            <person name="Varghese N."/>
            <person name="Submissions S."/>
        </authorList>
    </citation>
    <scope>NUCLEOTIDE SEQUENCE [LARGE SCALE GENOMIC DNA]</scope>
    <source>
        <strain evidence="5">XJ109</strain>
    </source>
</reference>